<dbReference type="PANTHER" id="PTHR33154:SF15">
    <property type="entry name" value="REGULATORY PROTEIN ARSR"/>
    <property type="match status" value="1"/>
</dbReference>
<dbReference type="OrthoDB" id="7945987at2"/>
<evidence type="ECO:0000313" key="6">
    <source>
        <dbReference type="Proteomes" id="UP000321118"/>
    </source>
</evidence>
<reference evidence="5 6" key="1">
    <citation type="submission" date="2019-07" db="EMBL/GenBank/DDBJ databases">
        <title>Whole genome shotgun sequence of Cellulomonas xylanilytica NBRC 101102.</title>
        <authorList>
            <person name="Hosoyama A."/>
            <person name="Uohara A."/>
            <person name="Ohji S."/>
            <person name="Ichikawa N."/>
        </authorList>
    </citation>
    <scope>NUCLEOTIDE SEQUENCE [LARGE SCALE GENOMIC DNA]</scope>
    <source>
        <strain evidence="5 6">NBRC 101102</strain>
    </source>
</reference>
<proteinExistence type="predicted"/>
<dbReference type="InterPro" id="IPR051081">
    <property type="entry name" value="HTH_MetalResp_TranReg"/>
</dbReference>
<dbReference type="AlphaFoldDB" id="A0A510V0B9"/>
<dbReference type="InterPro" id="IPR036390">
    <property type="entry name" value="WH_DNA-bd_sf"/>
</dbReference>
<dbReference type="Pfam" id="PF12840">
    <property type="entry name" value="HTH_20"/>
    <property type="match status" value="1"/>
</dbReference>
<keyword evidence="3" id="KW-0804">Transcription</keyword>
<dbReference type="GO" id="GO:0003700">
    <property type="term" value="F:DNA-binding transcription factor activity"/>
    <property type="evidence" value="ECO:0007669"/>
    <property type="project" value="InterPro"/>
</dbReference>
<protein>
    <submittedName>
        <fullName evidence="5">Transcriptional regulator</fullName>
    </submittedName>
</protein>
<evidence type="ECO:0000313" key="5">
    <source>
        <dbReference type="EMBL" id="GEK20289.1"/>
    </source>
</evidence>
<organism evidence="5 6">
    <name type="scientific">Cellulomonas xylanilytica</name>
    <dbReference type="NCBI Taxonomy" id="233583"/>
    <lineage>
        <taxon>Bacteria</taxon>
        <taxon>Bacillati</taxon>
        <taxon>Actinomycetota</taxon>
        <taxon>Actinomycetes</taxon>
        <taxon>Micrococcales</taxon>
        <taxon>Cellulomonadaceae</taxon>
        <taxon>Cellulomonas</taxon>
    </lineage>
</organism>
<name>A0A510V0B9_9CELL</name>
<accession>A0A510V0B9</accession>
<feature type="domain" description="HTH arsR-type" evidence="4">
    <location>
        <begin position="17"/>
        <end position="110"/>
    </location>
</feature>
<keyword evidence="6" id="KW-1185">Reference proteome</keyword>
<dbReference type="EMBL" id="BJUB01000002">
    <property type="protein sequence ID" value="GEK20289.1"/>
    <property type="molecule type" value="Genomic_DNA"/>
</dbReference>
<evidence type="ECO:0000256" key="2">
    <source>
        <dbReference type="ARBA" id="ARBA00023125"/>
    </source>
</evidence>
<dbReference type="InterPro" id="IPR036388">
    <property type="entry name" value="WH-like_DNA-bd_sf"/>
</dbReference>
<dbReference type="InterPro" id="IPR011991">
    <property type="entry name" value="ArsR-like_HTH"/>
</dbReference>
<dbReference type="Proteomes" id="UP000321118">
    <property type="component" value="Unassembled WGS sequence"/>
</dbReference>
<evidence type="ECO:0000259" key="4">
    <source>
        <dbReference type="SMART" id="SM00418"/>
    </source>
</evidence>
<dbReference type="InterPro" id="IPR001845">
    <property type="entry name" value="HTH_ArsR_DNA-bd_dom"/>
</dbReference>
<dbReference type="RefSeq" id="WP_146925777.1">
    <property type="nucleotide sequence ID" value="NZ_BJUB01000002.1"/>
</dbReference>
<dbReference type="Gene3D" id="1.10.10.10">
    <property type="entry name" value="Winged helix-like DNA-binding domain superfamily/Winged helix DNA-binding domain"/>
    <property type="match status" value="1"/>
</dbReference>
<dbReference type="PANTHER" id="PTHR33154">
    <property type="entry name" value="TRANSCRIPTIONAL REGULATOR, ARSR FAMILY"/>
    <property type="match status" value="1"/>
</dbReference>
<comment type="caution">
    <text evidence="5">The sequence shown here is derived from an EMBL/GenBank/DDBJ whole genome shotgun (WGS) entry which is preliminary data.</text>
</comment>
<dbReference type="CDD" id="cd00090">
    <property type="entry name" value="HTH_ARSR"/>
    <property type="match status" value="1"/>
</dbReference>
<dbReference type="GO" id="GO:0003677">
    <property type="term" value="F:DNA binding"/>
    <property type="evidence" value="ECO:0007669"/>
    <property type="project" value="UniProtKB-KW"/>
</dbReference>
<evidence type="ECO:0000256" key="3">
    <source>
        <dbReference type="ARBA" id="ARBA00023163"/>
    </source>
</evidence>
<gene>
    <name evidence="5" type="ORF">CXY01_08090</name>
</gene>
<dbReference type="SMART" id="SM00418">
    <property type="entry name" value="HTH_ARSR"/>
    <property type="match status" value="1"/>
</dbReference>
<keyword evidence="2" id="KW-0238">DNA-binding</keyword>
<sequence>MTESNPLPFRARAIGPEELKALAHPLRMAMYDYLSEHGPATASQLGRHLGESSGQTSYHLRQLEKHGFVEDDPAHERGRDRWWRSVGYSVDGRDMLRDPRTADAANALLQGVVAERAKVLQRWLSTGDTPEWEAASLNDSSTGDLTLEEFQGVVLAVQEVVDGALKSAKARKAAGDTEGRRRVRLYFDALPLPRDDDA</sequence>
<keyword evidence="1" id="KW-0805">Transcription regulation</keyword>
<dbReference type="SUPFAM" id="SSF46785">
    <property type="entry name" value="Winged helix' DNA-binding domain"/>
    <property type="match status" value="1"/>
</dbReference>
<evidence type="ECO:0000256" key="1">
    <source>
        <dbReference type="ARBA" id="ARBA00023015"/>
    </source>
</evidence>